<dbReference type="Pfam" id="PF03822">
    <property type="entry name" value="NAF"/>
    <property type="match status" value="1"/>
</dbReference>
<dbReference type="InterPro" id="IPR004041">
    <property type="entry name" value="NAF_dom"/>
</dbReference>
<evidence type="ECO:0000313" key="3">
    <source>
        <dbReference type="Proteomes" id="UP000886595"/>
    </source>
</evidence>
<keyword evidence="3" id="KW-1185">Reference proteome</keyword>
<dbReference type="GO" id="GO:0007165">
    <property type="term" value="P:signal transduction"/>
    <property type="evidence" value="ECO:0007669"/>
    <property type="project" value="InterPro"/>
</dbReference>
<feature type="domain" description="NAF" evidence="1">
    <location>
        <begin position="45"/>
        <end position="85"/>
    </location>
</feature>
<gene>
    <name evidence="2" type="ORF">Bca52824_000650</name>
</gene>
<name>A0A8X8BBW2_BRACI</name>
<dbReference type="OrthoDB" id="10554873at2759"/>
<dbReference type="Gene3D" id="3.30.310.80">
    <property type="entry name" value="Kinase associated domain 1, KA1"/>
    <property type="match status" value="1"/>
</dbReference>
<evidence type="ECO:0000259" key="1">
    <source>
        <dbReference type="Pfam" id="PF03822"/>
    </source>
</evidence>
<protein>
    <recommendedName>
        <fullName evidence="1">NAF domain-containing protein</fullName>
    </recommendedName>
</protein>
<accession>A0A8X8BBW2</accession>
<proteinExistence type="predicted"/>
<reference evidence="2 3" key="1">
    <citation type="submission" date="2020-02" db="EMBL/GenBank/DDBJ databases">
        <authorList>
            <person name="Ma Q."/>
            <person name="Huang Y."/>
            <person name="Song X."/>
            <person name="Pei D."/>
        </authorList>
    </citation>
    <scope>NUCLEOTIDE SEQUENCE [LARGE SCALE GENOMIC DNA]</scope>
    <source>
        <strain evidence="2">Sxm20200214</strain>
        <tissue evidence="2">Leaf</tissue>
    </source>
</reference>
<organism evidence="2 3">
    <name type="scientific">Brassica carinata</name>
    <name type="common">Ethiopian mustard</name>
    <name type="synonym">Abyssinian cabbage</name>
    <dbReference type="NCBI Taxonomy" id="52824"/>
    <lineage>
        <taxon>Eukaryota</taxon>
        <taxon>Viridiplantae</taxon>
        <taxon>Streptophyta</taxon>
        <taxon>Embryophyta</taxon>
        <taxon>Tracheophyta</taxon>
        <taxon>Spermatophyta</taxon>
        <taxon>Magnoliopsida</taxon>
        <taxon>eudicotyledons</taxon>
        <taxon>Gunneridae</taxon>
        <taxon>Pentapetalae</taxon>
        <taxon>rosids</taxon>
        <taxon>malvids</taxon>
        <taxon>Brassicales</taxon>
        <taxon>Brassicaceae</taxon>
        <taxon>Brassiceae</taxon>
        <taxon>Brassica</taxon>
    </lineage>
</organism>
<dbReference type="Proteomes" id="UP000886595">
    <property type="component" value="Unassembled WGS sequence"/>
</dbReference>
<comment type="caution">
    <text evidence="2">The sequence shown here is derived from an EMBL/GenBank/DDBJ whole genome shotgun (WGS) entry which is preliminary data.</text>
</comment>
<evidence type="ECO:0000313" key="2">
    <source>
        <dbReference type="EMBL" id="KAG2329470.1"/>
    </source>
</evidence>
<dbReference type="EMBL" id="JAAMPC010000001">
    <property type="protein sequence ID" value="KAG2329470.1"/>
    <property type="molecule type" value="Genomic_DNA"/>
</dbReference>
<dbReference type="AlphaFoldDB" id="A0A8X8BBW2"/>
<sequence length="109" mass="12417">MSQRLCKILFRNSIATGEVFPLESEVRGCDECTTGDKVMIELRDSGLFGDVYNKRESTFTSQKPASVVISKLEEVAQRLKLRTRKREAGLFKLECLKEGRKGVLSWMLK</sequence>